<accession>A0A9X7QMH3</accession>
<dbReference type="InterPro" id="IPR011010">
    <property type="entry name" value="DNA_brk_join_enz"/>
</dbReference>
<dbReference type="Pfam" id="PF00589">
    <property type="entry name" value="Phage_integrase"/>
    <property type="match status" value="1"/>
</dbReference>
<proteinExistence type="predicted"/>
<dbReference type="GO" id="GO:0003677">
    <property type="term" value="F:DNA binding"/>
    <property type="evidence" value="ECO:0007669"/>
    <property type="project" value="InterPro"/>
</dbReference>
<dbReference type="RefSeq" id="WP_208742549.1">
    <property type="nucleotide sequence ID" value="NZ_CP031778.1"/>
</dbReference>
<dbReference type="EMBL" id="CP031778">
    <property type="protein sequence ID" value="QDZ76509.1"/>
    <property type="molecule type" value="Genomic_DNA"/>
</dbReference>
<feature type="domain" description="Tyr recombinase" evidence="2">
    <location>
        <begin position="1"/>
        <end position="72"/>
    </location>
</feature>
<dbReference type="InterPro" id="IPR013762">
    <property type="entry name" value="Integrase-like_cat_sf"/>
</dbReference>
<evidence type="ECO:0000313" key="4">
    <source>
        <dbReference type="Proteomes" id="UP000321735"/>
    </source>
</evidence>
<sequence length="73" mass="8516">MTVNDMFKKYSILAGLATDLKSHDLRRYFCSHALENEFHVHEVTHIAGHSNVHTTLLYTNPYRTKMLDKLNLL</sequence>
<evidence type="ECO:0000259" key="2">
    <source>
        <dbReference type="PROSITE" id="PS51898"/>
    </source>
</evidence>
<dbReference type="GO" id="GO:0015074">
    <property type="term" value="P:DNA integration"/>
    <property type="evidence" value="ECO:0007669"/>
    <property type="project" value="InterPro"/>
</dbReference>
<dbReference type="Gene3D" id="1.10.443.10">
    <property type="entry name" value="Intergrase catalytic core"/>
    <property type="match status" value="1"/>
</dbReference>
<dbReference type="PROSITE" id="PS51898">
    <property type="entry name" value="TYR_RECOMBINASE"/>
    <property type="match status" value="1"/>
</dbReference>
<name>A0A9X7QMH3_BACCE</name>
<dbReference type="SUPFAM" id="SSF56349">
    <property type="entry name" value="DNA breaking-rejoining enzymes"/>
    <property type="match status" value="1"/>
</dbReference>
<organism evidence="3 4">
    <name type="scientific">Bacillus cereus</name>
    <dbReference type="NCBI Taxonomy" id="1396"/>
    <lineage>
        <taxon>Bacteria</taxon>
        <taxon>Bacillati</taxon>
        <taxon>Bacillota</taxon>
        <taxon>Bacilli</taxon>
        <taxon>Bacillales</taxon>
        <taxon>Bacillaceae</taxon>
        <taxon>Bacillus</taxon>
        <taxon>Bacillus cereus group</taxon>
    </lineage>
</organism>
<reference evidence="3 4" key="1">
    <citation type="journal article" date="2019" name="Ecotoxicol. Environ. Saf.">
        <title>Microbial characterization of heavy metal resistant bacterial strains isolated from an electroplating wastewater treatment plant.</title>
        <authorList>
            <person name="Cai X."/>
            <person name="Zheng X."/>
            <person name="Zhang D."/>
            <person name="Iqbal W."/>
            <person name="Liu C."/>
            <person name="Yang B."/>
            <person name="Zhao X."/>
            <person name="Lu X."/>
            <person name="Mao Y."/>
        </authorList>
    </citation>
    <scope>NUCLEOTIDE SEQUENCE [LARGE SCALE GENOMIC DNA]</scope>
    <source>
        <strain evidence="3 4">Co1-1</strain>
    </source>
</reference>
<evidence type="ECO:0000256" key="1">
    <source>
        <dbReference type="ARBA" id="ARBA00023172"/>
    </source>
</evidence>
<evidence type="ECO:0000313" key="3">
    <source>
        <dbReference type="EMBL" id="QDZ76509.1"/>
    </source>
</evidence>
<gene>
    <name evidence="3" type="ORF">D0437_27005</name>
</gene>
<dbReference type="Proteomes" id="UP000321735">
    <property type="component" value="Chromosome"/>
</dbReference>
<dbReference type="AlphaFoldDB" id="A0A9X7QMH3"/>
<dbReference type="InterPro" id="IPR002104">
    <property type="entry name" value="Integrase_catalytic"/>
</dbReference>
<dbReference type="CDD" id="cd00397">
    <property type="entry name" value="DNA_BRE_C"/>
    <property type="match status" value="1"/>
</dbReference>
<dbReference type="GO" id="GO:0006310">
    <property type="term" value="P:DNA recombination"/>
    <property type="evidence" value="ECO:0007669"/>
    <property type="project" value="UniProtKB-KW"/>
</dbReference>
<keyword evidence="1" id="KW-0233">DNA recombination</keyword>
<protein>
    <recommendedName>
        <fullName evidence="2">Tyr recombinase domain-containing protein</fullName>
    </recommendedName>
</protein>